<evidence type="ECO:0000313" key="14">
    <source>
        <dbReference type="EMBL" id="AAH96498.1"/>
    </source>
</evidence>
<keyword evidence="8" id="KW-0576">Peroxisome</keyword>
<dbReference type="Pfam" id="PF00106">
    <property type="entry name" value="adh_short"/>
    <property type="match status" value="1"/>
</dbReference>
<dbReference type="InterPro" id="IPR029069">
    <property type="entry name" value="HotDog_dom_sf"/>
</dbReference>
<evidence type="ECO:0000256" key="1">
    <source>
        <dbReference type="ARBA" id="ARBA00004275"/>
    </source>
</evidence>
<dbReference type="FunFam" id="1.10.287.4290:FF:000001">
    <property type="entry name" value="Peroxisomal multifunctional enzyme type 2"/>
    <property type="match status" value="1"/>
</dbReference>
<dbReference type="Pfam" id="PF22622">
    <property type="entry name" value="MFE-2_hydrat-2_N"/>
    <property type="match status" value="1"/>
</dbReference>
<dbReference type="UniPathway" id="UPA00659"/>
<keyword evidence="4" id="KW-0276">Fatty acid metabolism</keyword>
<reference evidence="14" key="2">
    <citation type="submission" date="2005-05" db="EMBL/GenBank/DDBJ databases">
        <authorList>
            <consortium name="NIH - Xenopus Gene Collection (XGC) project"/>
        </authorList>
    </citation>
    <scope>NUCLEOTIDE SEQUENCE [LARGE SCALE MRNA]</scope>
    <source>
        <tissue evidence="14">Whole body</tissue>
    </source>
</reference>
<comment type="pathway">
    <text evidence="2">Lipid metabolism; fatty acid beta-oxidation.</text>
</comment>
<comment type="similarity">
    <text evidence="3">Belongs to the short-chain dehydrogenases/reductases (SDR) family.</text>
</comment>
<dbReference type="InterPro" id="IPR057326">
    <property type="entry name" value="KR_dom"/>
</dbReference>
<dbReference type="AlphaFoldDB" id="A0A803KGH0"/>
<proteinExistence type="evidence at transcript level"/>
<evidence type="ECO:0000256" key="3">
    <source>
        <dbReference type="ARBA" id="ARBA00006484"/>
    </source>
</evidence>
<dbReference type="PRINTS" id="PR00080">
    <property type="entry name" value="SDRFAMILY"/>
</dbReference>
<sequence length="740" mass="80278">MDSQALRFDGRVVLVTGAGGGLGRTYALAFAERGASVIVNDLGGDIKGEGKSSSAADKVVEEIRAKGGKAVANYDSVEAGEKLVQTALDAFGRIDIVVNNAGILRDRSFARISDADWDIIHRVHLKGAFLITRAAWNHMKNQKFGRIIMTSSAAGIYGNFGQANYSAAKLGLVGLSNTLAIEGTKYNIHSNCIAPTAGSRLTQTVMPQDLLDALKPEYVTPLVLWLCHESCQETGSLFEVGAGWVGKLRWERSLGAIIRQKNRPMTPEAVRDEWAKISDFDNADKPQTIQDSINPLYQVLSQTDSEKGMSMNPTSQGTSLSTSSIDPVKAIGQKLPLTTYTYSHLEPILYALGVGMSTRDPDHLKFLYEGSEDFSCLPSFGVIVSQAAFMSGGLASVPGLNIDFTRVLHGEQYLEIYKPLPTSGEMTSHATVADIMDKGSGAIILLDVHTYHGVDLVCYNQFSVFVVGAGGFGGKRSSSKAKATANPPSRPPDVVVTDATNADQAALYRLSGDWNPLHIDPSFAAMGGFEKPILHGLCSFGFSARHVLKHFANNDVTKFKAIKVRFAKPVLPGQTLQTEMWKEGNRIFLQTKVKDTGEIAIAGAYVDLTSTENNLESKGPVQDGGLQSDLVFDEISRRVKDLGEQLVKKVNAVFQWDITKDGKPASQWTIDLKSGSGEVYRGKARGRADTSFTLSDEDFMELVLGNLNPQKAFFAGKLKVKGNIMLSQKLEMILKDYAKL</sequence>
<dbReference type="EMBL" id="BC096498">
    <property type="protein sequence ID" value="AAH96498.1"/>
    <property type="molecule type" value="mRNA"/>
</dbReference>
<dbReference type="Xenbase" id="XB-GENE-1010432">
    <property type="gene designation" value="hsd17b4"/>
</dbReference>
<dbReference type="OrthoDB" id="3592703at2759"/>
<dbReference type="Gene3D" id="3.40.50.720">
    <property type="entry name" value="NAD(P)-binding Rossmann-like Domain"/>
    <property type="match status" value="1"/>
</dbReference>
<reference evidence="16" key="3">
    <citation type="submission" date="2025-04" db="UniProtKB">
        <authorList>
            <consortium name="RefSeq"/>
        </authorList>
    </citation>
    <scope>IDENTIFICATION</scope>
</reference>
<dbReference type="OMA" id="GKTRWQR"/>
<dbReference type="InterPro" id="IPR051687">
    <property type="entry name" value="Peroxisomal_Beta-Oxidation"/>
</dbReference>
<dbReference type="InterPro" id="IPR003033">
    <property type="entry name" value="SCP2_sterol-bd_dom"/>
</dbReference>
<keyword evidence="9" id="KW-0413">Isomerase</keyword>
<feature type="region of interest" description="Disordered" evidence="12">
    <location>
        <begin position="473"/>
        <end position="492"/>
    </location>
</feature>
<dbReference type="Pfam" id="PF02036">
    <property type="entry name" value="SCP2"/>
    <property type="match status" value="1"/>
</dbReference>
<dbReference type="GO" id="GO:0018812">
    <property type="term" value="F:3-hydroxyacyl-CoA dehydratase activity"/>
    <property type="evidence" value="ECO:0007669"/>
    <property type="project" value="UniProtKB-ARBA"/>
</dbReference>
<reference evidence="16" key="1">
    <citation type="journal article" date="2002" name="Dev. Dyn.">
        <title>Genetic and genomic tools for Xenopus research: The NIH Xenopus initiative.</title>
        <authorList>
            <person name="Klein S.L."/>
            <person name="Strausberg R.L."/>
            <person name="Wagner L."/>
            <person name="Pontius J."/>
            <person name="Clifton S.W."/>
            <person name="Richardson P."/>
        </authorList>
    </citation>
    <scope>NUCLEOTIDE SEQUENCE</scope>
</reference>
<dbReference type="Gene3D" id="3.30.1050.10">
    <property type="entry name" value="SCP2 sterol-binding domain"/>
    <property type="match status" value="1"/>
</dbReference>
<name>A0A803KGH0_XENTR</name>
<dbReference type="SUPFAM" id="SSF55718">
    <property type="entry name" value="SCP-like"/>
    <property type="match status" value="1"/>
</dbReference>
<dbReference type="SMART" id="SM00822">
    <property type="entry name" value="PKS_KR"/>
    <property type="match status" value="1"/>
</dbReference>
<dbReference type="InterPro" id="IPR036527">
    <property type="entry name" value="SCP2_sterol-bd_dom_sf"/>
</dbReference>
<evidence type="ECO:0000256" key="11">
    <source>
        <dbReference type="ARBA" id="ARBA00073497"/>
    </source>
</evidence>
<evidence type="ECO:0000313" key="17">
    <source>
        <dbReference type="Xenbase" id="XB-GENE-1010432"/>
    </source>
</evidence>
<dbReference type="Pfam" id="PF01575">
    <property type="entry name" value="MaoC_dehydratas"/>
    <property type="match status" value="1"/>
</dbReference>
<dbReference type="InterPro" id="IPR002347">
    <property type="entry name" value="SDR_fam"/>
</dbReference>
<comment type="subcellular location">
    <subcellularLocation>
        <location evidence="1">Peroxisome</location>
    </subcellularLocation>
</comment>
<dbReference type="GO" id="GO:0006635">
    <property type="term" value="P:fatty acid beta-oxidation"/>
    <property type="evidence" value="ECO:0000318"/>
    <property type="project" value="GO_Central"/>
</dbReference>
<dbReference type="PROSITE" id="PS00061">
    <property type="entry name" value="ADH_SHORT"/>
    <property type="match status" value="1"/>
</dbReference>
<feature type="domain" description="Ketoreductase" evidence="13">
    <location>
        <begin position="11"/>
        <end position="185"/>
    </location>
</feature>
<dbReference type="CTD" id="3295"/>
<dbReference type="SUPFAM" id="SSF54637">
    <property type="entry name" value="Thioesterase/thiol ester dehydrase-isomerase"/>
    <property type="match status" value="2"/>
</dbReference>
<evidence type="ECO:0000256" key="4">
    <source>
        <dbReference type="ARBA" id="ARBA00022832"/>
    </source>
</evidence>
<dbReference type="RefSeq" id="NP_001027490.1">
    <property type="nucleotide sequence ID" value="NM_001032319.1"/>
</dbReference>
<evidence type="ECO:0000256" key="5">
    <source>
        <dbReference type="ARBA" id="ARBA00023002"/>
    </source>
</evidence>
<evidence type="ECO:0000259" key="13">
    <source>
        <dbReference type="SMART" id="SM00822"/>
    </source>
</evidence>
<evidence type="ECO:0000256" key="2">
    <source>
        <dbReference type="ARBA" id="ARBA00005005"/>
    </source>
</evidence>
<dbReference type="KEGG" id="xtr:613082"/>
<keyword evidence="5" id="KW-0560">Oxidoreductase</keyword>
<evidence type="ECO:0000256" key="8">
    <source>
        <dbReference type="ARBA" id="ARBA00023140"/>
    </source>
</evidence>
<dbReference type="CDD" id="cd05353">
    <property type="entry name" value="hydroxyacyl-CoA-like_DH_SDR_c-like"/>
    <property type="match status" value="1"/>
</dbReference>
<dbReference type="AGR" id="Xenbase:XB-GENE-1010432"/>
<evidence type="ECO:0000256" key="10">
    <source>
        <dbReference type="ARBA" id="ARBA00023239"/>
    </source>
</evidence>
<dbReference type="Gene3D" id="3.10.129.10">
    <property type="entry name" value="Hotdog Thioesterase"/>
    <property type="match status" value="2"/>
</dbReference>
<dbReference type="GO" id="GO:0003857">
    <property type="term" value="F:(3S)-3-hydroxyacyl-CoA dehydrogenase (NAD+) activity"/>
    <property type="evidence" value="ECO:0000318"/>
    <property type="project" value="GO_Central"/>
</dbReference>
<dbReference type="InterPro" id="IPR054357">
    <property type="entry name" value="MFE-2_N"/>
</dbReference>
<keyword evidence="10" id="KW-0456">Lyase</keyword>
<dbReference type="FunFam" id="3.10.129.10:FF:000013">
    <property type="entry name" value="Peroxisomal multifunctional enzyme type 2"/>
    <property type="match status" value="1"/>
</dbReference>
<dbReference type="FunFam" id="3.30.1050.10:FF:000004">
    <property type="entry name" value="Hydroxysteroid 17-beta dehydrogenase 4"/>
    <property type="match status" value="1"/>
</dbReference>
<keyword evidence="15" id="KW-1185">Reference proteome</keyword>
<evidence type="ECO:0000256" key="7">
    <source>
        <dbReference type="ARBA" id="ARBA00023098"/>
    </source>
</evidence>
<accession>A0A803KGH0</accession>
<dbReference type="InterPro" id="IPR020904">
    <property type="entry name" value="Sc_DH/Rdtase_CS"/>
</dbReference>
<evidence type="ECO:0000256" key="12">
    <source>
        <dbReference type="SAM" id="MobiDB-lite"/>
    </source>
</evidence>
<keyword evidence="6" id="KW-0520">NAD</keyword>
<dbReference type="InterPro" id="IPR002539">
    <property type="entry name" value="MaoC-like_dom"/>
</dbReference>
<evidence type="ECO:0000256" key="9">
    <source>
        <dbReference type="ARBA" id="ARBA00023235"/>
    </source>
</evidence>
<protein>
    <recommendedName>
        <fullName evidence="11">Peroxisomal multifunctional enzyme type 2</fullName>
    </recommendedName>
</protein>
<organism evidence="14">
    <name type="scientific">Xenopus tropicalis</name>
    <name type="common">Western clawed frog</name>
    <name type="synonym">Silurana tropicalis</name>
    <dbReference type="NCBI Taxonomy" id="8364"/>
    <lineage>
        <taxon>Eukaryota</taxon>
        <taxon>Metazoa</taxon>
        <taxon>Chordata</taxon>
        <taxon>Craniata</taxon>
        <taxon>Vertebrata</taxon>
        <taxon>Euteleostomi</taxon>
        <taxon>Amphibia</taxon>
        <taxon>Batrachia</taxon>
        <taxon>Anura</taxon>
        <taxon>Pipoidea</taxon>
        <taxon>Pipidae</taxon>
        <taxon>Xenopodinae</taxon>
        <taxon>Xenopus</taxon>
        <taxon>Silurana</taxon>
    </lineage>
</organism>
<dbReference type="GO" id="GO:0016853">
    <property type="term" value="F:isomerase activity"/>
    <property type="evidence" value="ECO:0007669"/>
    <property type="project" value="UniProtKB-KW"/>
</dbReference>
<dbReference type="GO" id="GO:0004300">
    <property type="term" value="F:enoyl-CoA hydratase activity"/>
    <property type="evidence" value="ECO:0000318"/>
    <property type="project" value="GO_Central"/>
</dbReference>
<dbReference type="PRINTS" id="PR00081">
    <property type="entry name" value="GDHRDH"/>
</dbReference>
<dbReference type="Proteomes" id="UP000008143">
    <property type="component" value="Chromosome 1"/>
</dbReference>
<dbReference type="InterPro" id="IPR036291">
    <property type="entry name" value="NAD(P)-bd_dom_sf"/>
</dbReference>
<dbReference type="Gene3D" id="1.10.287.4290">
    <property type="match status" value="1"/>
</dbReference>
<evidence type="ECO:0000313" key="15">
    <source>
        <dbReference type="Proteomes" id="UP000008143"/>
    </source>
</evidence>
<evidence type="ECO:0000313" key="16">
    <source>
        <dbReference type="RefSeq" id="NP_001027490.1"/>
    </source>
</evidence>
<dbReference type="SUPFAM" id="SSF51735">
    <property type="entry name" value="NAD(P)-binding Rossmann-fold domains"/>
    <property type="match status" value="1"/>
</dbReference>
<dbReference type="CDD" id="cd03448">
    <property type="entry name" value="HDE_HSD"/>
    <property type="match status" value="1"/>
</dbReference>
<evidence type="ECO:0000256" key="6">
    <source>
        <dbReference type="ARBA" id="ARBA00023027"/>
    </source>
</evidence>
<dbReference type="PANTHER" id="PTHR45024">
    <property type="entry name" value="DEHYDROGENASES, SHORT CHAIN"/>
    <property type="match status" value="1"/>
</dbReference>
<dbReference type="PANTHER" id="PTHR45024:SF2">
    <property type="entry name" value="SCP2 DOMAIN-CONTAINING PROTEIN"/>
    <property type="match status" value="1"/>
</dbReference>
<gene>
    <name evidence="16 17" type="primary">hsd17b4</name>
    <name evidence="14" type="synonym">mgc108050</name>
</gene>
<dbReference type="GeneID" id="613082"/>
<dbReference type="FunFam" id="3.40.50.720:FF:000185">
    <property type="entry name" value="peroxisomal multifunctional enzyme type 2"/>
    <property type="match status" value="1"/>
</dbReference>
<dbReference type="GO" id="GO:0005777">
    <property type="term" value="C:peroxisome"/>
    <property type="evidence" value="ECO:0000318"/>
    <property type="project" value="GO_Central"/>
</dbReference>
<keyword evidence="7" id="KW-0443">Lipid metabolism</keyword>